<evidence type="ECO:0000256" key="1">
    <source>
        <dbReference type="ARBA" id="ARBA00022690"/>
    </source>
</evidence>
<dbReference type="GO" id="GO:0004869">
    <property type="term" value="F:cysteine-type endopeptidase inhibitor activity"/>
    <property type="evidence" value="ECO:0007669"/>
    <property type="project" value="UniProtKB-KW"/>
</dbReference>
<dbReference type="InterPro" id="IPR046350">
    <property type="entry name" value="Cystatin_sf"/>
</dbReference>
<dbReference type="InterPro" id="IPR000010">
    <property type="entry name" value="Cystatin_dom"/>
</dbReference>
<evidence type="ECO:0000256" key="3">
    <source>
        <dbReference type="SAM" id="MobiDB-lite"/>
    </source>
</evidence>
<dbReference type="PANTHER" id="PTHR47364">
    <property type="entry name" value="CYSTEINE PROTEINASE INHIBITOR 5"/>
    <property type="match status" value="1"/>
</dbReference>
<protein>
    <recommendedName>
        <fullName evidence="4">Cystatin domain-containing protein</fullName>
    </recommendedName>
</protein>
<comment type="caution">
    <text evidence="5">The sequence shown here is derived from an EMBL/GenBank/DDBJ whole genome shotgun (WGS) entry which is preliminary data.</text>
</comment>
<evidence type="ECO:0000313" key="5">
    <source>
        <dbReference type="EMBL" id="RYR63307.1"/>
    </source>
</evidence>
<evidence type="ECO:0000259" key="4">
    <source>
        <dbReference type="Pfam" id="PF16845"/>
    </source>
</evidence>
<dbReference type="CDD" id="cd00042">
    <property type="entry name" value="CY"/>
    <property type="match status" value="1"/>
</dbReference>
<dbReference type="AlphaFoldDB" id="A0A445DJA2"/>
<name>A0A445DJA2_ARAHY</name>
<keyword evidence="1" id="KW-0646">Protease inhibitor</keyword>
<feature type="domain" description="Cystatin" evidence="4">
    <location>
        <begin position="60"/>
        <end position="104"/>
    </location>
</feature>
<keyword evidence="2" id="KW-0789">Thiol protease inhibitor</keyword>
<gene>
    <name evidence="5" type="ORF">Ahy_A04g021116</name>
</gene>
<evidence type="ECO:0000313" key="6">
    <source>
        <dbReference type="Proteomes" id="UP000289738"/>
    </source>
</evidence>
<dbReference type="SUPFAM" id="SSF54403">
    <property type="entry name" value="Cystatin/monellin"/>
    <property type="match status" value="1"/>
</dbReference>
<evidence type="ECO:0000256" key="2">
    <source>
        <dbReference type="ARBA" id="ARBA00022704"/>
    </source>
</evidence>
<dbReference type="Gene3D" id="3.10.450.10">
    <property type="match status" value="1"/>
</dbReference>
<organism evidence="5 6">
    <name type="scientific">Arachis hypogaea</name>
    <name type="common">Peanut</name>
    <dbReference type="NCBI Taxonomy" id="3818"/>
    <lineage>
        <taxon>Eukaryota</taxon>
        <taxon>Viridiplantae</taxon>
        <taxon>Streptophyta</taxon>
        <taxon>Embryophyta</taxon>
        <taxon>Tracheophyta</taxon>
        <taxon>Spermatophyta</taxon>
        <taxon>Magnoliopsida</taxon>
        <taxon>eudicotyledons</taxon>
        <taxon>Gunneridae</taxon>
        <taxon>Pentapetalae</taxon>
        <taxon>rosids</taxon>
        <taxon>fabids</taxon>
        <taxon>Fabales</taxon>
        <taxon>Fabaceae</taxon>
        <taxon>Papilionoideae</taxon>
        <taxon>50 kb inversion clade</taxon>
        <taxon>dalbergioids sensu lato</taxon>
        <taxon>Dalbergieae</taxon>
        <taxon>Pterocarpus clade</taxon>
        <taxon>Arachis</taxon>
    </lineage>
</organism>
<proteinExistence type="predicted"/>
<keyword evidence="6" id="KW-1185">Reference proteome</keyword>
<dbReference type="PANTHER" id="PTHR47364:SF2">
    <property type="entry name" value="CYSTEINE PROTEINASE INHIBITOR 5"/>
    <property type="match status" value="1"/>
</dbReference>
<dbReference type="Pfam" id="PF16845">
    <property type="entry name" value="SQAPI"/>
    <property type="match status" value="1"/>
</dbReference>
<feature type="compositionally biased region" description="Basic and acidic residues" evidence="3">
    <location>
        <begin position="118"/>
        <end position="139"/>
    </location>
</feature>
<dbReference type="Proteomes" id="UP000289738">
    <property type="component" value="Chromosome A04"/>
</dbReference>
<dbReference type="EMBL" id="SDMP01000004">
    <property type="protein sequence ID" value="RYR63307.1"/>
    <property type="molecule type" value="Genomic_DNA"/>
</dbReference>
<feature type="region of interest" description="Disordered" evidence="3">
    <location>
        <begin position="113"/>
        <end position="148"/>
    </location>
</feature>
<reference evidence="5 6" key="1">
    <citation type="submission" date="2019-01" db="EMBL/GenBank/DDBJ databases">
        <title>Sequencing of cultivated peanut Arachis hypogaea provides insights into genome evolution and oil improvement.</title>
        <authorList>
            <person name="Chen X."/>
        </authorList>
    </citation>
    <scope>NUCLEOTIDE SEQUENCE [LARGE SCALE GENOMIC DNA]</scope>
    <source>
        <strain evidence="6">cv. Fuhuasheng</strain>
        <tissue evidence="5">Leaves</tissue>
    </source>
</reference>
<accession>A0A445DJA2</accession>
<sequence length="148" mass="16664">MHSPTKNHKTQHKFKSLGYQKRLPAMRNNGYYLIFVLVALLSTCLSGMAASLGGHWTALKDVNNYPHVTELTEFAVTEYNKQSEKNLKLVKLVKGDMQVVASTTASCWRPKMNMDPGKGSHFDQRNATDKKKLDKDTTRDMPNSGSVF</sequence>